<dbReference type="PANTHER" id="PTHR33365:SF11">
    <property type="entry name" value="TAT PATHWAY SIGNAL SEQUENCE"/>
    <property type="match status" value="1"/>
</dbReference>
<evidence type="ECO:0000256" key="4">
    <source>
        <dbReference type="SAM" id="SignalP"/>
    </source>
</evidence>
<dbReference type="EMBL" id="BPQB01000010">
    <property type="protein sequence ID" value="GJE88768.1"/>
    <property type="molecule type" value="Genomic_DNA"/>
</dbReference>
<feature type="signal peptide" evidence="4">
    <location>
        <begin position="1"/>
        <end position="23"/>
    </location>
</feature>
<evidence type="ECO:0000256" key="2">
    <source>
        <dbReference type="ARBA" id="ARBA00023002"/>
    </source>
</evidence>
<gene>
    <name evidence="5" type="ORF">PsYK624_048530</name>
</gene>
<comment type="pathway">
    <text evidence="1">Mycotoxin biosynthesis.</text>
</comment>
<accession>A0A9P3LC41</accession>
<dbReference type="AlphaFoldDB" id="A0A9P3LC41"/>
<comment type="similarity">
    <text evidence="3">Belongs to the ustYa family.</text>
</comment>
<proteinExistence type="inferred from homology"/>
<keyword evidence="2" id="KW-0560">Oxidoreductase</keyword>
<organism evidence="5 6">
    <name type="scientific">Phanerochaete sordida</name>
    <dbReference type="NCBI Taxonomy" id="48140"/>
    <lineage>
        <taxon>Eukaryota</taxon>
        <taxon>Fungi</taxon>
        <taxon>Dikarya</taxon>
        <taxon>Basidiomycota</taxon>
        <taxon>Agaricomycotina</taxon>
        <taxon>Agaricomycetes</taxon>
        <taxon>Polyporales</taxon>
        <taxon>Phanerochaetaceae</taxon>
        <taxon>Phanerochaete</taxon>
    </lineage>
</organism>
<keyword evidence="4" id="KW-0732">Signal</keyword>
<dbReference type="GO" id="GO:0016491">
    <property type="term" value="F:oxidoreductase activity"/>
    <property type="evidence" value="ECO:0007669"/>
    <property type="project" value="UniProtKB-KW"/>
</dbReference>
<comment type="caution">
    <text evidence="5">The sequence shown here is derived from an EMBL/GenBank/DDBJ whole genome shotgun (WGS) entry which is preliminary data.</text>
</comment>
<feature type="chain" id="PRO_5040333065" evidence="4">
    <location>
        <begin position="24"/>
        <end position="193"/>
    </location>
</feature>
<dbReference type="Pfam" id="PF11807">
    <property type="entry name" value="UstYa"/>
    <property type="match status" value="1"/>
</dbReference>
<name>A0A9P3LC41_9APHY</name>
<dbReference type="InterPro" id="IPR021765">
    <property type="entry name" value="UstYa-like"/>
</dbReference>
<evidence type="ECO:0000313" key="5">
    <source>
        <dbReference type="EMBL" id="GJE88768.1"/>
    </source>
</evidence>
<evidence type="ECO:0000256" key="1">
    <source>
        <dbReference type="ARBA" id="ARBA00004685"/>
    </source>
</evidence>
<protein>
    <submittedName>
        <fullName evidence="5">Uncharacterized protein</fullName>
    </submittedName>
</protein>
<dbReference type="GO" id="GO:0043386">
    <property type="term" value="P:mycotoxin biosynthetic process"/>
    <property type="evidence" value="ECO:0007669"/>
    <property type="project" value="InterPro"/>
</dbReference>
<reference evidence="5 6" key="1">
    <citation type="submission" date="2021-08" db="EMBL/GenBank/DDBJ databases">
        <title>Draft Genome Sequence of Phanerochaete sordida strain YK-624.</title>
        <authorList>
            <person name="Mori T."/>
            <person name="Dohra H."/>
            <person name="Suzuki T."/>
            <person name="Kawagishi H."/>
            <person name="Hirai H."/>
        </authorList>
    </citation>
    <scope>NUCLEOTIDE SEQUENCE [LARGE SCALE GENOMIC DNA]</scope>
    <source>
        <strain evidence="5 6">YK-624</strain>
    </source>
</reference>
<evidence type="ECO:0000313" key="6">
    <source>
        <dbReference type="Proteomes" id="UP000703269"/>
    </source>
</evidence>
<sequence>MPTAVILSLFTFVVLLATALLAALGPQTLSGKVAPRETYTYRGRDYPRSWEIGPLPPVELVFESTVHYTIGNSRGALEWNSTLPSGGAVVHLGPEQRPFTVSLFHQLRCLNIIRTSIEAVYADELYDEQMSHHCMNYLRQMVLCRADTRLEPIRAIEGGGRTVSDVGHTCADWTVVYEAAEQNYREYARLTSS</sequence>
<dbReference type="PANTHER" id="PTHR33365">
    <property type="entry name" value="YALI0B05434P"/>
    <property type="match status" value="1"/>
</dbReference>
<keyword evidence="6" id="KW-1185">Reference proteome</keyword>
<evidence type="ECO:0000256" key="3">
    <source>
        <dbReference type="ARBA" id="ARBA00035112"/>
    </source>
</evidence>
<dbReference type="OrthoDB" id="3687641at2759"/>
<dbReference type="Proteomes" id="UP000703269">
    <property type="component" value="Unassembled WGS sequence"/>
</dbReference>